<dbReference type="PROSITE" id="PS50929">
    <property type="entry name" value="ABC_TM1F"/>
    <property type="match status" value="2"/>
</dbReference>
<evidence type="ECO:0000256" key="6">
    <source>
        <dbReference type="ARBA" id="ARBA00022840"/>
    </source>
</evidence>
<dbReference type="CDD" id="cd18580">
    <property type="entry name" value="ABC_6TM_ABCC_D2"/>
    <property type="match status" value="1"/>
</dbReference>
<evidence type="ECO:0000256" key="7">
    <source>
        <dbReference type="ARBA" id="ARBA00022989"/>
    </source>
</evidence>
<feature type="transmembrane region" description="Helical" evidence="10">
    <location>
        <begin position="105"/>
        <end position="124"/>
    </location>
</feature>
<dbReference type="InterPro" id="IPR056227">
    <property type="entry name" value="TMD0_ABC"/>
</dbReference>
<keyword evidence="4 10" id="KW-0812">Transmembrane</keyword>
<dbReference type="InterPro" id="IPR003439">
    <property type="entry name" value="ABC_transporter-like_ATP-bd"/>
</dbReference>
<evidence type="ECO:0000256" key="2">
    <source>
        <dbReference type="ARBA" id="ARBA00022448"/>
    </source>
</evidence>
<dbReference type="Pfam" id="PF00005">
    <property type="entry name" value="ABC_tran"/>
    <property type="match status" value="2"/>
</dbReference>
<dbReference type="FunFam" id="1.20.1560.10:FF:000055">
    <property type="entry name" value="ABC multidrug transporter (Eurofung)"/>
    <property type="match status" value="1"/>
</dbReference>
<evidence type="ECO:0000256" key="8">
    <source>
        <dbReference type="ARBA" id="ARBA00023136"/>
    </source>
</evidence>
<keyword evidence="7 10" id="KW-1133">Transmembrane helix</keyword>
<evidence type="ECO:0000256" key="1">
    <source>
        <dbReference type="ARBA" id="ARBA00004651"/>
    </source>
</evidence>
<feature type="transmembrane region" description="Helical" evidence="10">
    <location>
        <begin position="1164"/>
        <end position="1182"/>
    </location>
</feature>
<feature type="transmembrane region" description="Helical" evidence="10">
    <location>
        <begin position="949"/>
        <end position="975"/>
    </location>
</feature>
<feature type="transmembrane region" description="Helical" evidence="10">
    <location>
        <begin position="1024"/>
        <end position="1042"/>
    </location>
</feature>
<keyword evidence="6" id="KW-0067">ATP-binding</keyword>
<feature type="domain" description="ABC transmembrane type-1" evidence="12">
    <location>
        <begin position="282"/>
        <end position="558"/>
    </location>
</feature>
<dbReference type="RefSeq" id="XP_018191728.1">
    <property type="nucleotide sequence ID" value="XM_018331479.1"/>
</dbReference>
<dbReference type="FunFam" id="3.40.50.300:FF:000838">
    <property type="entry name" value="ABC multidrug transporter (Eurofung)"/>
    <property type="match status" value="1"/>
</dbReference>
<dbReference type="InterPro" id="IPR017871">
    <property type="entry name" value="ABC_transporter-like_CS"/>
</dbReference>
<keyword evidence="13" id="KW-0378">Hydrolase</keyword>
<evidence type="ECO:0000256" key="5">
    <source>
        <dbReference type="ARBA" id="ARBA00022741"/>
    </source>
</evidence>
<dbReference type="PANTHER" id="PTHR24223:SF399">
    <property type="entry name" value="ABC TRANSPORTER ATNG"/>
    <property type="match status" value="1"/>
</dbReference>
<reference evidence="13 14" key="1">
    <citation type="journal article" date="2016" name="Fungal Biol.">
        <title>The genome of Xylona heveae provides a window into fungal endophytism.</title>
        <authorList>
            <person name="Gazis R."/>
            <person name="Kuo A."/>
            <person name="Riley R."/>
            <person name="LaButti K."/>
            <person name="Lipzen A."/>
            <person name="Lin J."/>
            <person name="Amirebrahimi M."/>
            <person name="Hesse C.N."/>
            <person name="Spatafora J.W."/>
            <person name="Henrissat B."/>
            <person name="Hainaut M."/>
            <person name="Grigoriev I.V."/>
            <person name="Hibbett D.S."/>
        </authorList>
    </citation>
    <scope>NUCLEOTIDE SEQUENCE [LARGE SCALE GENOMIC DNA]</scope>
    <source>
        <strain evidence="13 14">TC161</strain>
    </source>
</reference>
<dbReference type="PROSITE" id="PS50893">
    <property type="entry name" value="ABC_TRANSPORTER_2"/>
    <property type="match status" value="2"/>
</dbReference>
<dbReference type="PANTHER" id="PTHR24223">
    <property type="entry name" value="ATP-BINDING CASSETTE SUB-FAMILY C"/>
    <property type="match status" value="1"/>
</dbReference>
<dbReference type="GO" id="GO:0016887">
    <property type="term" value="F:ATP hydrolysis activity"/>
    <property type="evidence" value="ECO:0007669"/>
    <property type="project" value="InterPro"/>
</dbReference>
<feature type="transmembrane region" description="Helical" evidence="10">
    <location>
        <begin position="410"/>
        <end position="431"/>
    </location>
</feature>
<dbReference type="InterPro" id="IPR044746">
    <property type="entry name" value="ABCC_6TM_D1"/>
</dbReference>
<evidence type="ECO:0000259" key="11">
    <source>
        <dbReference type="PROSITE" id="PS50893"/>
    </source>
</evidence>
<dbReference type="Gene3D" id="1.20.1560.10">
    <property type="entry name" value="ABC transporter type 1, transmembrane domain"/>
    <property type="match status" value="2"/>
</dbReference>
<feature type="domain" description="ABC transmembrane type-1" evidence="12">
    <location>
        <begin position="911"/>
        <end position="1190"/>
    </location>
</feature>
<gene>
    <name evidence="13" type="ORF">L228DRAFT_242597</name>
</gene>
<dbReference type="SUPFAM" id="SSF52540">
    <property type="entry name" value="P-loop containing nucleoside triphosphate hydrolases"/>
    <property type="match status" value="2"/>
</dbReference>
<comment type="subcellular location">
    <subcellularLocation>
        <location evidence="1">Cell membrane</location>
        <topology evidence="1">Multi-pass membrane protein</topology>
    </subcellularLocation>
</comment>
<dbReference type="GeneID" id="28896616"/>
<feature type="transmembrane region" description="Helical" evidence="10">
    <location>
        <begin position="1132"/>
        <end position="1152"/>
    </location>
</feature>
<dbReference type="CDD" id="cd03244">
    <property type="entry name" value="ABCC_MRP_domain2"/>
    <property type="match status" value="1"/>
</dbReference>
<feature type="domain" description="ABC transporter" evidence="11">
    <location>
        <begin position="1227"/>
        <end position="1458"/>
    </location>
</feature>
<dbReference type="PROSITE" id="PS00211">
    <property type="entry name" value="ABC_TRANSPORTER_1"/>
    <property type="match status" value="1"/>
</dbReference>
<dbReference type="CDD" id="cd03250">
    <property type="entry name" value="ABCC_MRP_domain1"/>
    <property type="match status" value="1"/>
</dbReference>
<dbReference type="GO" id="GO:0140359">
    <property type="term" value="F:ABC-type transporter activity"/>
    <property type="evidence" value="ECO:0007669"/>
    <property type="project" value="InterPro"/>
</dbReference>
<keyword evidence="14" id="KW-1185">Reference proteome</keyword>
<keyword evidence="3" id="KW-1003">Cell membrane</keyword>
<dbReference type="InterPro" id="IPR027417">
    <property type="entry name" value="P-loop_NTPase"/>
</dbReference>
<dbReference type="EMBL" id="KV407454">
    <property type="protein sequence ID" value="KZF26173.1"/>
    <property type="molecule type" value="Genomic_DNA"/>
</dbReference>
<sequence>MTMIVECSPQADNVFGPTVVSCREGFDFTLLFEQTVLSILPLAAFFCASLYRFVGLSRQRRKTLPSSGIGLKSLKILVTLCFGCSQLILIILWVGAGTHPVRSSFAATALSIAGSIVLALLSFLEHDRSIRPSFIISVYLSFSILFDLSQTRTLWLRAGDIPVASAFTTGVVLKILILVLEAVEKRKYLQHPYRSYSPEALAGIINRSVFWWLNPLFFKGSSNFLKDNDLFPIDPSLCSEDLLSHRFTKTWSSWKSSGKHALLYATAVCFRRPFILIVFPRLCQSAFKFAQPLLINRAVALMAEPNSDQKTNVGRALIGATALIYIGIALSTAQYQHKVYRCMTMVRGGLVSIIYDTTLSLDAKTASEAAAVTLMSTDIDRVVAGIEEFDALWAGPIEVGIAIYLLARQLGLACLVPVIITALSTGAVFSIGKVSTSSQKIWTAAGQVRISATAAAVSHIKGIKMSGLTERVANDLQTRRVEEVNLSKKARRLRTATNGIANFSSIAAPALTFIVYMLMVQANGAHFDPTIAFTSLSLIVLISSPIGNFVFAYSQFTAGLGCLDRIQTYLHSHVHRDDRLKHAPSEQKHSMADCDRTYSPGQAIELEQIRAQKAASKLGDTESLIRVENADFSFVLGEPPVLHDVSISINPGTLTILSGPVGSGKSSLLLALLGESFTTKGFIHTSAHVEIGYCAQDPWLPDLPIRDIILGPSPFEEGWYSTVIRACVLDQDLAKLRRGDQTVVGSKGTSLSGGQRQRVSLARSLYSRKNFLLLDDVLSGLDASTEHSIAQNVFGQEGLCKKHGITVLLATHSVHFHRIADKAIILCSDGTIAEQDSACDLAKLDGWEAGSLPQMAAETEMGAFKTSAFALQSRLSEEDSEENVLNFARRNGDFSLYFHFFQAVGWPLMTSFFVLTLAATFGMKFPDLWLRWFSEAEASHAGEHTGMYLGVYGALSAIGLLAILGCIYTFIVMAVPRASAHLHATVLTATVRAPYSFFVSTNLGTIVNHFSQDMALIDMQLPTAFIRTSLALTTCVFTAALIVAGSKWAAMLLPPVLGILYVLQKYYLRTSRQLRLLDLEARSPLYNHFLETLQGLTTLRAFGWEKDSRRHNKELLDRSQKPYYLLYCIQRWLTLVLDMTVAVFAVTVMALATEVGGKSTGGALGVSLINVLSFSGALALLIQSWTELETSIGAVARVKTFEKETPCEHLEAEKETVPPGWPMQGSIQLNNVTAAYRAGAAPVLRNLSIAIAPGQKVGICGRTGSGKSSLLLTLLRLTEIIDGQVCIDGLDLSRIPREIIRQKLTVMPQDPLFLPGTVRYNADPSSTQADATIVEALQKVGLWDVLSTRGGLDANVDVESLSRGQQQLFCLARALLQQPRVLILDEATSSVDRETESKMMEVIAENCKGITVLAVAHRLTTIQDFDHVLVLGQGELLEQGSPQKLASQEDSKFYELLHSRNL</sequence>
<organism evidence="13 14">
    <name type="scientific">Xylona heveae (strain CBS 132557 / TC161)</name>
    <dbReference type="NCBI Taxonomy" id="1328760"/>
    <lineage>
        <taxon>Eukaryota</taxon>
        <taxon>Fungi</taxon>
        <taxon>Dikarya</taxon>
        <taxon>Ascomycota</taxon>
        <taxon>Pezizomycotina</taxon>
        <taxon>Xylonomycetes</taxon>
        <taxon>Xylonales</taxon>
        <taxon>Xylonaceae</taxon>
        <taxon>Xylona</taxon>
    </lineage>
</organism>
<feature type="transmembrane region" description="Helical" evidence="10">
    <location>
        <begin position="316"/>
        <end position="335"/>
    </location>
</feature>
<dbReference type="InterPro" id="IPR003593">
    <property type="entry name" value="AAA+_ATPase"/>
</dbReference>
<feature type="transmembrane region" description="Helical" evidence="10">
    <location>
        <begin position="499"/>
        <end position="519"/>
    </location>
</feature>
<dbReference type="GO" id="GO:0005524">
    <property type="term" value="F:ATP binding"/>
    <property type="evidence" value="ECO:0007669"/>
    <property type="project" value="UniProtKB-KW"/>
</dbReference>
<evidence type="ECO:0000259" key="12">
    <source>
        <dbReference type="PROSITE" id="PS50929"/>
    </source>
</evidence>
<feature type="transmembrane region" description="Helical" evidence="10">
    <location>
        <begin position="1048"/>
        <end position="1068"/>
    </location>
</feature>
<evidence type="ECO:0000256" key="3">
    <source>
        <dbReference type="ARBA" id="ARBA00022475"/>
    </source>
</evidence>
<dbReference type="Pfam" id="PF24357">
    <property type="entry name" value="TMD0_ABC"/>
    <property type="match status" value="1"/>
</dbReference>
<dbReference type="CDD" id="cd18579">
    <property type="entry name" value="ABC_6TM_ABCC_D1"/>
    <property type="match status" value="1"/>
</dbReference>
<feature type="transmembrane region" description="Helical" evidence="10">
    <location>
        <begin position="896"/>
        <end position="923"/>
    </location>
</feature>
<dbReference type="Gene3D" id="3.40.50.300">
    <property type="entry name" value="P-loop containing nucleotide triphosphate hydrolases"/>
    <property type="match status" value="2"/>
</dbReference>
<dbReference type="GO" id="GO:0005886">
    <property type="term" value="C:plasma membrane"/>
    <property type="evidence" value="ECO:0007669"/>
    <property type="project" value="UniProtKB-SubCell"/>
</dbReference>
<keyword evidence="8 10" id="KW-0472">Membrane</keyword>
<dbReference type="InterPro" id="IPR044726">
    <property type="entry name" value="ABCC_6TM_D2"/>
</dbReference>
<dbReference type="STRING" id="1328760.A0A165JFM9"/>
<feature type="transmembrane region" description="Helical" evidence="10">
    <location>
        <begin position="161"/>
        <end position="180"/>
    </location>
</feature>
<dbReference type="SUPFAM" id="SSF90123">
    <property type="entry name" value="ABC transporter transmembrane region"/>
    <property type="match status" value="2"/>
</dbReference>
<keyword evidence="2" id="KW-0813">Transport</keyword>
<evidence type="ECO:0000313" key="13">
    <source>
        <dbReference type="EMBL" id="KZF26173.1"/>
    </source>
</evidence>
<keyword evidence="5" id="KW-0547">Nucleotide-binding</keyword>
<keyword evidence="9" id="KW-0325">Glycoprotein</keyword>
<dbReference type="SMART" id="SM00382">
    <property type="entry name" value="AAA"/>
    <property type="match status" value="2"/>
</dbReference>
<evidence type="ECO:0000256" key="9">
    <source>
        <dbReference type="ARBA" id="ARBA00023180"/>
    </source>
</evidence>
<name>A0A165JFM9_XYLHT</name>
<dbReference type="Pfam" id="PF00664">
    <property type="entry name" value="ABC_membrane"/>
    <property type="match status" value="2"/>
</dbReference>
<proteinExistence type="predicted"/>
<evidence type="ECO:0000313" key="14">
    <source>
        <dbReference type="Proteomes" id="UP000076632"/>
    </source>
</evidence>
<evidence type="ECO:0000256" key="10">
    <source>
        <dbReference type="SAM" id="Phobius"/>
    </source>
</evidence>
<dbReference type="OMA" id="QEPWLPN"/>
<dbReference type="InterPro" id="IPR036640">
    <property type="entry name" value="ABC1_TM_sf"/>
</dbReference>
<protein>
    <submittedName>
        <fullName evidence="13">p-loop containing nucleoside triphosphate hydrolase protein</fullName>
    </submittedName>
</protein>
<dbReference type="OrthoDB" id="6500128at2759"/>
<evidence type="ECO:0000256" key="4">
    <source>
        <dbReference type="ARBA" id="ARBA00022692"/>
    </source>
</evidence>
<accession>A0A165JFM9</accession>
<feature type="transmembrane region" description="Helical" evidence="10">
    <location>
        <begin position="36"/>
        <end position="54"/>
    </location>
</feature>
<feature type="transmembrane region" description="Helical" evidence="10">
    <location>
        <begin position="531"/>
        <end position="551"/>
    </location>
</feature>
<dbReference type="InterPro" id="IPR050173">
    <property type="entry name" value="ABC_transporter_C-like"/>
</dbReference>
<dbReference type="InterPro" id="IPR011527">
    <property type="entry name" value="ABC1_TM_dom"/>
</dbReference>
<dbReference type="Proteomes" id="UP000076632">
    <property type="component" value="Unassembled WGS sequence"/>
</dbReference>
<feature type="domain" description="ABC transporter" evidence="11">
    <location>
        <begin position="625"/>
        <end position="854"/>
    </location>
</feature>
<dbReference type="InParanoid" id="A0A165JFM9"/>
<feature type="transmembrane region" description="Helical" evidence="10">
    <location>
        <begin position="74"/>
        <end position="93"/>
    </location>
</feature>
<dbReference type="FunFam" id="1.20.1560.10:FF:000066">
    <property type="entry name" value="ABC multidrug transporter (Eurofung)"/>
    <property type="match status" value="1"/>
</dbReference>